<gene>
    <name evidence="2" type="ORF">GBG18_13485</name>
</gene>
<reference evidence="2 3" key="1">
    <citation type="submission" date="2019-10" db="EMBL/GenBank/DDBJ databases">
        <title>Poseidonibacter ostreae sp. nov., isolated from the gut of the Ostrea denselamellosa.</title>
        <authorList>
            <person name="Choi A."/>
        </authorList>
    </citation>
    <scope>NUCLEOTIDE SEQUENCE [LARGE SCALE GENOMIC DNA]</scope>
    <source>
        <strain evidence="2 3">SJOD-M-5</strain>
    </source>
</reference>
<organism evidence="2 3">
    <name type="scientific">Poseidonibacter ostreae</name>
    <dbReference type="NCBI Taxonomy" id="2654171"/>
    <lineage>
        <taxon>Bacteria</taxon>
        <taxon>Pseudomonadati</taxon>
        <taxon>Campylobacterota</taxon>
        <taxon>Epsilonproteobacteria</taxon>
        <taxon>Campylobacterales</taxon>
        <taxon>Arcobacteraceae</taxon>
        <taxon>Poseidonibacter</taxon>
    </lineage>
</organism>
<feature type="domain" description="DUF6471" evidence="1">
    <location>
        <begin position="3"/>
        <end position="67"/>
    </location>
</feature>
<dbReference type="Proteomes" id="UP000461010">
    <property type="component" value="Unassembled WGS sequence"/>
</dbReference>
<dbReference type="RefSeq" id="WP_152191874.1">
    <property type="nucleotide sequence ID" value="NZ_WFKJ01000055.1"/>
</dbReference>
<protein>
    <recommendedName>
        <fullName evidence="1">DUF6471 domain-containing protein</fullName>
    </recommendedName>
</protein>
<dbReference type="InterPro" id="IPR045526">
    <property type="entry name" value="DUF6471"/>
</dbReference>
<evidence type="ECO:0000259" key="1">
    <source>
        <dbReference type="Pfam" id="PF20075"/>
    </source>
</evidence>
<dbReference type="EMBL" id="WFKJ01000055">
    <property type="protein sequence ID" value="KAB7888065.1"/>
    <property type="molecule type" value="Genomic_DNA"/>
</dbReference>
<evidence type="ECO:0000313" key="3">
    <source>
        <dbReference type="Proteomes" id="UP000461010"/>
    </source>
</evidence>
<evidence type="ECO:0000313" key="2">
    <source>
        <dbReference type="EMBL" id="KAB7888065.1"/>
    </source>
</evidence>
<sequence length="71" mass="8258">MDWKNKAKSMIKSELAKQDIDYIELSKRLKKIGVEDTQINLANKINRGTFSFLFALQVFEVIGLKNLRLKD</sequence>
<keyword evidence="3" id="KW-1185">Reference proteome</keyword>
<comment type="caution">
    <text evidence="2">The sequence shown here is derived from an EMBL/GenBank/DDBJ whole genome shotgun (WGS) entry which is preliminary data.</text>
</comment>
<accession>A0ABQ6VI00</accession>
<name>A0ABQ6VI00_9BACT</name>
<proteinExistence type="predicted"/>
<dbReference type="Pfam" id="PF20075">
    <property type="entry name" value="DUF6471"/>
    <property type="match status" value="1"/>
</dbReference>